<dbReference type="GO" id="GO:0004674">
    <property type="term" value="F:protein serine/threonine kinase activity"/>
    <property type="evidence" value="ECO:0007669"/>
    <property type="project" value="UniProtKB-KW"/>
</dbReference>
<evidence type="ECO:0000256" key="8">
    <source>
        <dbReference type="PIRSR" id="PIRSR630616-1"/>
    </source>
</evidence>
<feature type="binding site" evidence="9 11">
    <location>
        <position position="151"/>
    </location>
    <ligand>
        <name>ATP</name>
        <dbReference type="ChEBI" id="CHEBI:30616"/>
    </ligand>
</feature>
<dbReference type="Gene3D" id="1.10.510.10">
    <property type="entry name" value="Transferase(Phosphotransferase) domain 1"/>
    <property type="match status" value="1"/>
</dbReference>
<evidence type="ECO:0000256" key="2">
    <source>
        <dbReference type="ARBA" id="ARBA00022679"/>
    </source>
</evidence>
<dbReference type="Proteomes" id="UP000660262">
    <property type="component" value="Unassembled WGS sequence"/>
</dbReference>
<dbReference type="Gene3D" id="3.30.200.20">
    <property type="entry name" value="Phosphorylase Kinase, domain 1"/>
    <property type="match status" value="1"/>
</dbReference>
<keyword evidence="17" id="KW-1185">Reference proteome</keyword>
<evidence type="ECO:0000256" key="6">
    <source>
        <dbReference type="ARBA" id="ARBA00047899"/>
    </source>
</evidence>
<feature type="binding site" evidence="9">
    <location>
        <begin position="249"/>
        <end position="250"/>
    </location>
    <ligand>
        <name>ATP</name>
        <dbReference type="ChEBI" id="CHEBI:30616"/>
    </ligand>
</feature>
<dbReference type="InterPro" id="IPR017441">
    <property type="entry name" value="Protein_kinase_ATP_BS"/>
</dbReference>
<reference evidence="16" key="1">
    <citation type="submission" date="2020-10" db="EMBL/GenBank/DDBJ databases">
        <title>Unveiling of a novel bifunctional photoreceptor, Dualchrome1, isolated from a cosmopolitan green alga.</title>
        <authorList>
            <person name="Suzuki S."/>
            <person name="Kawachi M."/>
        </authorList>
    </citation>
    <scope>NUCLEOTIDE SEQUENCE</scope>
    <source>
        <strain evidence="16">NIES 2893</strain>
    </source>
</reference>
<evidence type="ECO:0000256" key="10">
    <source>
        <dbReference type="PIRSR" id="PIRSR630616-3"/>
    </source>
</evidence>
<evidence type="ECO:0000313" key="16">
    <source>
        <dbReference type="EMBL" id="GHP11070.1"/>
    </source>
</evidence>
<name>A0A830HZ09_9CHLO</name>
<dbReference type="InterPro" id="IPR011009">
    <property type="entry name" value="Kinase-like_dom_sf"/>
</dbReference>
<evidence type="ECO:0000256" key="3">
    <source>
        <dbReference type="ARBA" id="ARBA00022741"/>
    </source>
</evidence>
<dbReference type="FunFam" id="3.30.200.20:FF:000042">
    <property type="entry name" value="Aurora kinase A"/>
    <property type="match status" value="1"/>
</dbReference>
<comment type="catalytic activity">
    <reaction evidence="6 13">
        <text>L-threonyl-[protein] + ATP = O-phospho-L-threonyl-[protein] + ADP + H(+)</text>
        <dbReference type="Rhea" id="RHEA:46608"/>
        <dbReference type="Rhea" id="RHEA-COMP:11060"/>
        <dbReference type="Rhea" id="RHEA-COMP:11605"/>
        <dbReference type="ChEBI" id="CHEBI:15378"/>
        <dbReference type="ChEBI" id="CHEBI:30013"/>
        <dbReference type="ChEBI" id="CHEBI:30616"/>
        <dbReference type="ChEBI" id="CHEBI:61977"/>
        <dbReference type="ChEBI" id="CHEBI:456216"/>
        <dbReference type="EC" id="2.7.11.1"/>
    </reaction>
</comment>
<evidence type="ECO:0000256" key="4">
    <source>
        <dbReference type="ARBA" id="ARBA00022777"/>
    </source>
</evidence>
<dbReference type="PROSITE" id="PS00107">
    <property type="entry name" value="PROTEIN_KINASE_ATP"/>
    <property type="match status" value="1"/>
</dbReference>
<feature type="compositionally biased region" description="Low complexity" evidence="14">
    <location>
        <begin position="78"/>
        <end position="92"/>
    </location>
</feature>
<evidence type="ECO:0000313" key="17">
    <source>
        <dbReference type="Proteomes" id="UP000660262"/>
    </source>
</evidence>
<evidence type="ECO:0000256" key="1">
    <source>
        <dbReference type="ARBA" id="ARBA00022527"/>
    </source>
</evidence>
<dbReference type="PROSITE" id="PS50011">
    <property type="entry name" value="PROTEIN_KINASE_DOM"/>
    <property type="match status" value="1"/>
</dbReference>
<dbReference type="EMBL" id="BNJQ01000032">
    <property type="protein sequence ID" value="GHP11070.1"/>
    <property type="molecule type" value="Genomic_DNA"/>
</dbReference>
<feature type="domain" description="Protein kinase" evidence="15">
    <location>
        <begin position="122"/>
        <end position="382"/>
    </location>
</feature>
<evidence type="ECO:0000256" key="13">
    <source>
        <dbReference type="RuleBase" id="RU367134"/>
    </source>
</evidence>
<dbReference type="PANTHER" id="PTHR24350">
    <property type="entry name" value="SERINE/THREONINE-PROTEIN KINASE IAL-RELATED"/>
    <property type="match status" value="1"/>
</dbReference>
<evidence type="ECO:0000259" key="15">
    <source>
        <dbReference type="PROSITE" id="PS50011"/>
    </source>
</evidence>
<feature type="binding site" evidence="9">
    <location>
        <position position="132"/>
    </location>
    <ligand>
        <name>ATP</name>
        <dbReference type="ChEBI" id="CHEBI:30616"/>
    </ligand>
</feature>
<feature type="binding site" evidence="9">
    <location>
        <begin position="200"/>
        <end position="202"/>
    </location>
    <ligand>
        <name>ATP</name>
        <dbReference type="ChEBI" id="CHEBI:30616"/>
    </ligand>
</feature>
<feature type="cross-link" description="Glycyl lysine isopeptide (Lys-Gly) (interchain with G-Cter in SUMO2)" evidence="10">
    <location>
        <position position="247"/>
    </location>
</feature>
<protein>
    <recommendedName>
        <fullName evidence="13">Aurora kinase</fullName>
        <ecNumber evidence="13">2.7.11.1</ecNumber>
    </recommendedName>
</protein>
<dbReference type="SMART" id="SM00220">
    <property type="entry name" value="S_TKc"/>
    <property type="match status" value="1"/>
</dbReference>
<dbReference type="FunFam" id="1.10.510.10:FF:000235">
    <property type="entry name" value="Serine/threonine-protein kinase ark1"/>
    <property type="match status" value="1"/>
</dbReference>
<dbReference type="SUPFAM" id="SSF56112">
    <property type="entry name" value="Protein kinase-like (PK-like)"/>
    <property type="match status" value="1"/>
</dbReference>
<keyword evidence="4 13" id="KW-0418">Kinase</keyword>
<dbReference type="InterPro" id="IPR008271">
    <property type="entry name" value="Ser/Thr_kinase_AS"/>
</dbReference>
<evidence type="ECO:0000256" key="11">
    <source>
        <dbReference type="PROSITE-ProRule" id="PRU10141"/>
    </source>
</evidence>
<feature type="binding site" evidence="9">
    <location>
        <position position="263"/>
    </location>
    <ligand>
        <name>ATP</name>
        <dbReference type="ChEBI" id="CHEBI:30616"/>
    </ligand>
</feature>
<evidence type="ECO:0000256" key="7">
    <source>
        <dbReference type="ARBA" id="ARBA00048679"/>
    </source>
</evidence>
<dbReference type="GO" id="GO:0005524">
    <property type="term" value="F:ATP binding"/>
    <property type="evidence" value="ECO:0007669"/>
    <property type="project" value="UniProtKB-UniRule"/>
</dbReference>
<feature type="active site" description="Proton acceptor" evidence="8">
    <location>
        <position position="245"/>
    </location>
</feature>
<keyword evidence="5 9" id="KW-0067">ATP-binding</keyword>
<keyword evidence="1 12" id="KW-0723">Serine/threonine-protein kinase</keyword>
<dbReference type="Pfam" id="PF00069">
    <property type="entry name" value="Pkinase"/>
    <property type="match status" value="1"/>
</dbReference>
<keyword evidence="3 9" id="KW-0547">Nucleotide-binding</keyword>
<dbReference type="AlphaFoldDB" id="A0A830HZ09"/>
<feature type="compositionally biased region" description="Gly residues" evidence="14">
    <location>
        <begin position="93"/>
        <end position="103"/>
    </location>
</feature>
<dbReference type="EC" id="2.7.11.1" evidence="13"/>
<comment type="caution">
    <text evidence="16">The sequence shown here is derived from an EMBL/GenBank/DDBJ whole genome shotgun (WGS) entry which is preliminary data.</text>
</comment>
<dbReference type="CDD" id="cd14007">
    <property type="entry name" value="STKc_Aurora"/>
    <property type="match status" value="1"/>
</dbReference>
<dbReference type="InterPro" id="IPR030616">
    <property type="entry name" value="Aur-like"/>
</dbReference>
<proteinExistence type="inferred from homology"/>
<sequence>MPAHAAMAMMASAPPPLLSMENLPSSSSPSKRLSPVTVTKHAGGEGTSSDPAVQHKVVGKSGDNDSAAVENKNPPTMGAQQQQQQQQPSPSSGGAGVGAGVGGSSSASGAVPPPRSWSLKDFEVGKPLGRGKFGSVYLAREKQSQFIVALKVLTKSELQAHKVEHQLRREIEIQSHLRHPNILRLYGYFHDDTRVYLILEYAPGGELYKQLQKHKKFPPCRVAAIVKCLAKALNHCHKRGVIHRDLKPENLLLDANGDVKIADFGWCVHALSSRRTTLCGTLDYLAPEMVKGSPHTDKVDVWSLGVLMYELLYGDPPFLAQGHGETYRRIVEVDLHFPEPDAKMDQASARSMESARNLIRQLLVKNPEERMRLEDVLLHPWIVREGMP</sequence>
<organism evidence="16 17">
    <name type="scientific">Pycnococcus provasolii</name>
    <dbReference type="NCBI Taxonomy" id="41880"/>
    <lineage>
        <taxon>Eukaryota</taxon>
        <taxon>Viridiplantae</taxon>
        <taxon>Chlorophyta</taxon>
        <taxon>Pseudoscourfieldiophyceae</taxon>
        <taxon>Pseudoscourfieldiales</taxon>
        <taxon>Pycnococcaceae</taxon>
        <taxon>Pycnococcus</taxon>
    </lineage>
</organism>
<dbReference type="PROSITE" id="PS00108">
    <property type="entry name" value="PROTEIN_KINASE_ST"/>
    <property type="match status" value="1"/>
</dbReference>
<keyword evidence="2 13" id="KW-0808">Transferase</keyword>
<dbReference type="OrthoDB" id="377346at2759"/>
<accession>A0A830HZ09</accession>
<feature type="region of interest" description="Disordered" evidence="14">
    <location>
        <begin position="1"/>
        <end position="120"/>
    </location>
</feature>
<evidence type="ECO:0000256" key="9">
    <source>
        <dbReference type="PIRSR" id="PIRSR630616-2"/>
    </source>
</evidence>
<evidence type="ECO:0000256" key="14">
    <source>
        <dbReference type="SAM" id="MobiDB-lite"/>
    </source>
</evidence>
<comment type="similarity">
    <text evidence="13">Belongs to the protein kinase superfamily. Ser/Thr protein kinase family. Aurora subfamily.</text>
</comment>
<evidence type="ECO:0000256" key="12">
    <source>
        <dbReference type="RuleBase" id="RU000304"/>
    </source>
</evidence>
<comment type="catalytic activity">
    <reaction evidence="7 13">
        <text>L-seryl-[protein] + ATP = O-phospho-L-seryl-[protein] + ADP + H(+)</text>
        <dbReference type="Rhea" id="RHEA:17989"/>
        <dbReference type="Rhea" id="RHEA-COMP:9863"/>
        <dbReference type="Rhea" id="RHEA-COMP:11604"/>
        <dbReference type="ChEBI" id="CHEBI:15378"/>
        <dbReference type="ChEBI" id="CHEBI:29999"/>
        <dbReference type="ChEBI" id="CHEBI:30616"/>
        <dbReference type="ChEBI" id="CHEBI:83421"/>
        <dbReference type="ChEBI" id="CHEBI:456216"/>
        <dbReference type="EC" id="2.7.11.1"/>
    </reaction>
</comment>
<evidence type="ECO:0000256" key="5">
    <source>
        <dbReference type="ARBA" id="ARBA00022840"/>
    </source>
</evidence>
<gene>
    <name evidence="16" type="ORF">PPROV_000980000</name>
</gene>
<feature type="compositionally biased region" description="Low complexity" evidence="14">
    <location>
        <begin position="1"/>
        <end position="35"/>
    </location>
</feature>
<dbReference type="InterPro" id="IPR000719">
    <property type="entry name" value="Prot_kinase_dom"/>
</dbReference>